<evidence type="ECO:0000313" key="1">
    <source>
        <dbReference type="EMBL" id="QHT83196.1"/>
    </source>
</evidence>
<protein>
    <submittedName>
        <fullName evidence="1">Uncharacterized protein</fullName>
    </submittedName>
</protein>
<accession>A0A6C0HSS5</accession>
<dbReference type="EMBL" id="MN740006">
    <property type="protein sequence ID" value="QHT83196.1"/>
    <property type="molecule type" value="Genomic_DNA"/>
</dbReference>
<reference evidence="1" key="1">
    <citation type="journal article" date="2020" name="Nature">
        <title>Giant virus diversity and host interactions through global metagenomics.</title>
        <authorList>
            <person name="Schulz F."/>
            <person name="Roux S."/>
            <person name="Paez-Espino D."/>
            <person name="Jungbluth S."/>
            <person name="Walsh D.A."/>
            <person name="Denef V.J."/>
            <person name="McMahon K.D."/>
            <person name="Konstantinidis K.T."/>
            <person name="Eloe-Fadrosh E.A."/>
            <person name="Kyrpides N.C."/>
            <person name="Woyke T."/>
        </authorList>
    </citation>
    <scope>NUCLEOTIDE SEQUENCE</scope>
    <source>
        <strain evidence="1">GVMAG-M-3300023184-167</strain>
    </source>
</reference>
<name>A0A6C0HSS5_9ZZZZ</name>
<sequence>MLSIEIKDFCSENIHYKNSTKNSIIPNGSFTYINYTNSDVTLNTIYLLLKDNSEENLFTLQNIESDLLKVSSKIKQYKICQSYQGICKKNKSFLLKITGIWESSNFCGVSFKIIHMPCSL</sequence>
<proteinExistence type="predicted"/>
<organism evidence="1">
    <name type="scientific">viral metagenome</name>
    <dbReference type="NCBI Taxonomy" id="1070528"/>
    <lineage>
        <taxon>unclassified sequences</taxon>
        <taxon>metagenomes</taxon>
        <taxon>organismal metagenomes</taxon>
    </lineage>
</organism>
<dbReference type="AlphaFoldDB" id="A0A6C0HSS5"/>